<sequence length="220" mass="25537">EYLKSLKWIRLLERRTKDDPSGSRSHSAALELGLRNCSTEFFVSMHSDVFVHRDNWLTDLVGYFGQKEDIACVGSGKIELQAKWRILLKKATDLRTFKRKLLREPDPTGKYRYYNRTICCLYRTQTLLKENLSFLTDEEKGLGSGKKLYFDLVDRGCKTVELPSSVMHRYVIHLAHATQVVNPQEFALRTRTVKKYRRYVRKAMSSPAIQGVLPDDSLDQ</sequence>
<comment type="caution">
    <text evidence="2">The sequence shown here is derived from an EMBL/GenBank/DDBJ whole genome shotgun (WGS) entry which is preliminary data.</text>
</comment>
<dbReference type="Pfam" id="PF00535">
    <property type="entry name" value="Glycos_transf_2"/>
    <property type="match status" value="1"/>
</dbReference>
<reference evidence="2" key="1">
    <citation type="journal article" date="2014" name="Front. Microbiol.">
        <title>High frequency of phylogenetically diverse reductive dehalogenase-homologous genes in deep subseafloor sedimentary metagenomes.</title>
        <authorList>
            <person name="Kawai M."/>
            <person name="Futagami T."/>
            <person name="Toyoda A."/>
            <person name="Takaki Y."/>
            <person name="Nishi S."/>
            <person name="Hori S."/>
            <person name="Arai W."/>
            <person name="Tsubouchi T."/>
            <person name="Morono Y."/>
            <person name="Uchiyama I."/>
            <person name="Ito T."/>
            <person name="Fujiyama A."/>
            <person name="Inagaki F."/>
            <person name="Takami H."/>
        </authorList>
    </citation>
    <scope>NUCLEOTIDE SEQUENCE</scope>
    <source>
        <strain evidence="2">Expedition CK06-06</strain>
    </source>
</reference>
<dbReference type="InterPro" id="IPR001173">
    <property type="entry name" value="Glyco_trans_2-like"/>
</dbReference>
<dbReference type="AlphaFoldDB" id="X1U573"/>
<feature type="domain" description="Glycosyltransferase 2-like" evidence="1">
    <location>
        <begin position="25"/>
        <end position="117"/>
    </location>
</feature>
<evidence type="ECO:0000259" key="1">
    <source>
        <dbReference type="Pfam" id="PF00535"/>
    </source>
</evidence>
<dbReference type="EMBL" id="BARW01019732">
    <property type="protein sequence ID" value="GAI98791.1"/>
    <property type="molecule type" value="Genomic_DNA"/>
</dbReference>
<dbReference type="SUPFAM" id="SSF53448">
    <property type="entry name" value="Nucleotide-diphospho-sugar transferases"/>
    <property type="match status" value="1"/>
</dbReference>
<dbReference type="Gene3D" id="3.90.550.10">
    <property type="entry name" value="Spore Coat Polysaccharide Biosynthesis Protein SpsA, Chain A"/>
    <property type="match status" value="1"/>
</dbReference>
<feature type="non-terminal residue" evidence="2">
    <location>
        <position position="1"/>
    </location>
</feature>
<gene>
    <name evidence="2" type="ORF">S12H4_33482</name>
</gene>
<name>X1U573_9ZZZZ</name>
<evidence type="ECO:0000313" key="2">
    <source>
        <dbReference type="EMBL" id="GAI98791.1"/>
    </source>
</evidence>
<proteinExistence type="predicted"/>
<dbReference type="InterPro" id="IPR029044">
    <property type="entry name" value="Nucleotide-diphossugar_trans"/>
</dbReference>
<accession>X1U573</accession>
<protein>
    <recommendedName>
        <fullName evidence="1">Glycosyltransferase 2-like domain-containing protein</fullName>
    </recommendedName>
</protein>
<organism evidence="2">
    <name type="scientific">marine sediment metagenome</name>
    <dbReference type="NCBI Taxonomy" id="412755"/>
    <lineage>
        <taxon>unclassified sequences</taxon>
        <taxon>metagenomes</taxon>
        <taxon>ecological metagenomes</taxon>
    </lineage>
</organism>